<comment type="caution">
    <text evidence="3">The sequence shown here is derived from an EMBL/GenBank/DDBJ whole genome shotgun (WGS) entry which is preliminary data.</text>
</comment>
<evidence type="ECO:0000256" key="2">
    <source>
        <dbReference type="SAM" id="Phobius"/>
    </source>
</evidence>
<feature type="transmembrane region" description="Helical" evidence="2">
    <location>
        <begin position="370"/>
        <end position="393"/>
    </location>
</feature>
<feature type="transmembrane region" description="Helical" evidence="2">
    <location>
        <begin position="405"/>
        <end position="423"/>
    </location>
</feature>
<gene>
    <name evidence="3" type="ORF">E0L32_005104</name>
</gene>
<feature type="transmembrane region" description="Helical" evidence="2">
    <location>
        <begin position="443"/>
        <end position="467"/>
    </location>
</feature>
<feature type="transmembrane region" description="Helical" evidence="2">
    <location>
        <begin position="159"/>
        <end position="179"/>
    </location>
</feature>
<evidence type="ECO:0000313" key="4">
    <source>
        <dbReference type="Proteomes" id="UP000319257"/>
    </source>
</evidence>
<feature type="transmembrane region" description="Helical" evidence="2">
    <location>
        <begin position="268"/>
        <end position="290"/>
    </location>
</feature>
<accession>A0A507BBF7</accession>
<feature type="transmembrane region" description="Helical" evidence="2">
    <location>
        <begin position="228"/>
        <end position="248"/>
    </location>
</feature>
<keyword evidence="4" id="KW-1185">Reference proteome</keyword>
<proteinExistence type="predicted"/>
<dbReference type="GeneID" id="41972551"/>
<evidence type="ECO:0000313" key="3">
    <source>
        <dbReference type="EMBL" id="TPX14709.1"/>
    </source>
</evidence>
<dbReference type="STRING" id="1093900.A0A507BBF7"/>
<feature type="region of interest" description="Disordered" evidence="1">
    <location>
        <begin position="484"/>
        <end position="506"/>
    </location>
</feature>
<organism evidence="3 4">
    <name type="scientific">Thyridium curvatum</name>
    <dbReference type="NCBI Taxonomy" id="1093900"/>
    <lineage>
        <taxon>Eukaryota</taxon>
        <taxon>Fungi</taxon>
        <taxon>Dikarya</taxon>
        <taxon>Ascomycota</taxon>
        <taxon>Pezizomycotina</taxon>
        <taxon>Sordariomycetes</taxon>
        <taxon>Sordariomycetidae</taxon>
        <taxon>Thyridiales</taxon>
        <taxon>Thyridiaceae</taxon>
        <taxon>Thyridium</taxon>
    </lineage>
</organism>
<dbReference type="RefSeq" id="XP_030996420.1">
    <property type="nucleotide sequence ID" value="XM_031139589.1"/>
</dbReference>
<feature type="region of interest" description="Disordered" evidence="1">
    <location>
        <begin position="187"/>
        <end position="210"/>
    </location>
</feature>
<dbReference type="AlphaFoldDB" id="A0A507BBF7"/>
<keyword evidence="2" id="KW-0472">Membrane</keyword>
<dbReference type="OrthoDB" id="4582561at2759"/>
<dbReference type="EMBL" id="SKBQ01000026">
    <property type="protein sequence ID" value="TPX14709.1"/>
    <property type="molecule type" value="Genomic_DNA"/>
</dbReference>
<keyword evidence="2" id="KW-1133">Transmembrane helix</keyword>
<dbReference type="InParanoid" id="A0A507BBF7"/>
<feature type="compositionally biased region" description="Low complexity" evidence="1">
    <location>
        <begin position="610"/>
        <end position="624"/>
    </location>
</feature>
<evidence type="ECO:0000256" key="1">
    <source>
        <dbReference type="SAM" id="MobiDB-lite"/>
    </source>
</evidence>
<dbReference type="Proteomes" id="UP000319257">
    <property type="component" value="Unassembled WGS sequence"/>
</dbReference>
<feature type="region of interest" description="Disordered" evidence="1">
    <location>
        <begin position="587"/>
        <end position="640"/>
    </location>
</feature>
<keyword evidence="2" id="KW-0812">Transmembrane</keyword>
<sequence length="640" mass="71502">MNDVSYYNVSREVFPPVRELDFSKDCEVFGEWVATVVAPDPWDARFQQGGAVSVVWRFMMSALDDEWRHPHGPDLAPLQFYNQLSQWYFEQWYWRIVRRIDNDTLEYETNPDFVLAAWDVPQSRCPEQYCKAIAQTGNTDISGIGEAVMADTPRQIHTAYYVEAVLATMYLVAFTVWRLREHLRKRASRRGGGGGGDGHQKHRRPLTGPNSGWAGRILDAFRATVSSFLSMAMLLSLVMLIAAIKTAAQKSQIRRIPELSRDVPNGSALYDISLSLLASTFSVFPVMLIYALMRHTGGGKEEGHRQWMSRAVLALLWALGVAEMYLAPRGELDYDYRHSGVGQFDCDVRGGQRHWRGIKAGQWMVVGAPLLWVALAAFVVTGFGIPGVADYAWVRRWRAAWRLAVAWLNLLLMWGVLAYFTYLRHSITATAGGDRGADQSGRWLFGQILALSTWAPTVAEWFYVLFFGMKEAWSTKMPEGYEAVRRRDNNDGPGSSGGGTPGAADMESESKYDAAMGAYYYGSSSSSNSRRESDQQQLLHGAAGPAVIAVGSSSPMVPEPQAAVGSVPPPYQTPMVTWDAATNSWKAVSDDSRAASATWQHPDGVPSNWQHQSPQQQQQQQQGQNRREGTPWDQWESTGW</sequence>
<name>A0A507BBF7_9PEZI</name>
<reference evidence="3 4" key="1">
    <citation type="submission" date="2019-06" db="EMBL/GenBank/DDBJ databases">
        <title>Draft genome sequence of the filamentous fungus Phialemoniopsis curvata isolated from diesel fuel.</title>
        <authorList>
            <person name="Varaljay V.A."/>
            <person name="Lyon W.J."/>
            <person name="Crouch A.L."/>
            <person name="Drake C.E."/>
            <person name="Hollomon J.M."/>
            <person name="Nadeau L.J."/>
            <person name="Nunn H.S."/>
            <person name="Stevenson B.S."/>
            <person name="Bojanowski C.L."/>
            <person name="Crookes-Goodson W.J."/>
        </authorList>
    </citation>
    <scope>NUCLEOTIDE SEQUENCE [LARGE SCALE GENOMIC DNA]</scope>
    <source>
        <strain evidence="3 4">D216</strain>
    </source>
</reference>
<protein>
    <submittedName>
        <fullName evidence="3">Uncharacterized protein</fullName>
    </submittedName>
</protein>